<dbReference type="InterPro" id="IPR045087">
    <property type="entry name" value="Cu-oxidase_fam"/>
</dbReference>
<feature type="signal peptide" evidence="3">
    <location>
        <begin position="1"/>
        <end position="31"/>
    </location>
</feature>
<name>P71431_LEPDI</name>
<dbReference type="Gene3D" id="2.60.40.420">
    <property type="entry name" value="Cupredoxins - blue copper proteins"/>
    <property type="match status" value="3"/>
</dbReference>
<dbReference type="PANTHER" id="PTHR48267:SF1">
    <property type="entry name" value="BILIRUBIN OXIDASE"/>
    <property type="match status" value="1"/>
</dbReference>
<dbReference type="InterPro" id="IPR013783">
    <property type="entry name" value="Ig-like_fold"/>
</dbReference>
<proteinExistence type="predicted"/>
<dbReference type="SUPFAM" id="SSF49503">
    <property type="entry name" value="Cupredoxins"/>
    <property type="match status" value="3"/>
</dbReference>
<evidence type="ECO:0000256" key="1">
    <source>
        <dbReference type="ARBA" id="ARBA00004418"/>
    </source>
</evidence>
<dbReference type="BioCyc" id="MetaCyc:MONOMER-15836"/>
<reference evidence="4" key="2">
    <citation type="journal article" date="1997" name="Geomicrobiol. J.">
        <title>Identification and Molecular Analysis of the Leptothrix discophora SS-1 mofA Gene, a Gene Putatively Encoding a Manganese Oxidizing Protein with Copper Domains.</title>
        <authorList>
            <person name="Corstjens P.L.A.M."/>
            <person name="de Vrind J.P.M."/>
            <person name="Goosen T."/>
            <person name="de Vrind-de Jong E.W."/>
        </authorList>
    </citation>
    <scope>NUCLEOTIDE SEQUENCE</scope>
    <source>
        <strain evidence="4">SS-1</strain>
    </source>
</reference>
<sequence>MRKSTGFHRTPVAAATGLLALLLGAAMPAQAGVGFGAAIDRSGADMNKTNGNAVRSYFAHSPRGERETLNPDSISEADALFGAGKFTGRSATDTGKALRKFIDPLPLPGKLSTLADGVTQRTIPVAVPAKWINPQTGAATSDDYFEIALVEYKQKLHSDLKNPTTLRGYVQLSVDGTGLYLYYPNSSGKVAFANAADAPADAKPVMINAVDAKGFMTGAKVQARVVMEPHMYGPLIQARKGTPTRLKFVNLLPGGRAETTVGADGKVQVTARNGDIFLPLDKSIAHAGLGPDGFTEFTQNRSNIHLHGGDTPWISDGTPHQWITPIEEANAANPKALVNQGIDPEFLPSFLRGASAQNVPDMPDPGAGASTYYFPNGQSARMLWYHDHTIGVTRLNVYAGMAAVYTLGDEVDDQLTGKTTGGALNKVLPPAEDTIPLVLTDRTFVPADVALQDARWNTSAWGGESDSWFPHVYETVQDPNQMNGFNSVGRWHWGPWFWPVFPAMYDLPSGEYGDVTVTPEAWMDTPLVNGVAYPTIELDPKVYRMKVLNASNDRFFNISLFVADEAQRLNDPLLGGATEVKMVDAAVSATPCAAGVTRAVVATDGSYCTPETWPTDNRPGGVPSPAAQGPSFFQIANEGGLLPKVAEIAPTPVGYQLDKGRITVLNVLTTGLYLGNAERADVLVDLSAYAGKTLIVYNDSGAPVPAGDPRNDYFTAVGDQSDAGGAEDTKPGYGPNTRTMMQIKVRAAITTPVDGQIATLDSAAIDALKAEIPKAYAIAQEKPVVGQDVYNQALGTSWGATPSLNGNPGNFADIFTGSLKQPVFNYVPGEPHAGFNSVKVTSIGAGYTSAPTVSFADPSVTTESGAKAQATLKIGKVNLTDPGSGYTIAPQVTITAVAGGGSGAMGEAHLAVDNVIITNGGAGYTSAPTVKFSSSPKATAGNANGATAEGVAVISGGKVIGVTVTNPGFGYAGAPTVSFQGGGATSTARGTTTGYVADVSLIAPDPLQPIVIDPATGIVTSLGSAGGGGYTDLNQVTVAFNGGVAPAGGTAATATVTGSVFDITMLNNGSGYTNATTVTLTGGGAPNGSVAKAEVDTKNGVATGSHLVKTKAIHELFEPVFGRMNAILAVEIPFTSALTQTTIPLAMIDAPTERFADGETQIWKITHNGVDTHPVHFHLLNVQLINRVGWDGWIEPPAANEIGWKETIRMNPLEDVIVAVRAKRPPLPGFGVPNSIRPMDPSQPLGSSFGFTQIDPLTGNPQSVVNAVMNYQWEYVWHCHILGHEENDFMRPIVFEANEAVPLAPTTLALKNGASTLGATSTAATTVTEITWVDQSQTEYQYLVERSLNGGAWQSVGTSLANATSHTLATPVAIDSGSKVDFRVTAVGANGTASASASVSVPPANVIETPTGLVSMGVTSVNNNLRPSVTLNWIDASRTETEFQVWRKVTGSTAPAVLVGTVTRNAAATAALGGVVSFVDGSQPNGQALLRPAFGTSYDYTIVARKTTNPTSKSVDSAALTVKIGTRSPVNAFGADAPVLTSVGAVRAATTGTAANTDTVVLGWTEEATNSNSSYAVQYRSCATQTSTSTTCRYPVTDSRYWGAWTAGALVPAAGGAANSTGGSFSITNQRVRNKPAQVQVQARNSIGSSAWSAALDVTLP</sequence>
<dbReference type="GO" id="GO:0042597">
    <property type="term" value="C:periplasmic space"/>
    <property type="evidence" value="ECO:0007669"/>
    <property type="project" value="UniProtKB-SubCell"/>
</dbReference>
<dbReference type="Gene3D" id="2.60.40.10">
    <property type="entry name" value="Immunoglobulins"/>
    <property type="match status" value="2"/>
</dbReference>
<accession>P71431</accession>
<dbReference type="EMBL" id="Z25774">
    <property type="protein sequence ID" value="CAA81037.2"/>
    <property type="molecule type" value="Genomic_DNA"/>
</dbReference>
<comment type="subcellular location">
    <subcellularLocation>
        <location evidence="1">Periplasm</location>
    </subcellularLocation>
</comment>
<organism evidence="4">
    <name type="scientific">Leptothrix discophora</name>
    <dbReference type="NCBI Taxonomy" id="89"/>
    <lineage>
        <taxon>Bacteria</taxon>
        <taxon>Pseudomonadati</taxon>
        <taxon>Pseudomonadota</taxon>
        <taxon>Betaproteobacteria</taxon>
        <taxon>Burkholderiales</taxon>
        <taxon>Sphaerotilaceae</taxon>
        <taxon>Leptothrix</taxon>
    </lineage>
</organism>
<evidence type="ECO:0000313" key="4">
    <source>
        <dbReference type="EMBL" id="CAA81037.2"/>
    </source>
</evidence>
<evidence type="ECO:0000256" key="3">
    <source>
        <dbReference type="SAM" id="SignalP"/>
    </source>
</evidence>
<dbReference type="PANTHER" id="PTHR48267">
    <property type="entry name" value="CUPREDOXIN SUPERFAMILY PROTEIN"/>
    <property type="match status" value="1"/>
</dbReference>
<dbReference type="CDD" id="cd13844">
    <property type="entry name" value="CuRO_1_BOD_CotA_like"/>
    <property type="match status" value="1"/>
</dbReference>
<keyword evidence="3" id="KW-0732">Signal</keyword>
<protein>
    <submittedName>
        <fullName evidence="4">MofA protein</fullName>
    </submittedName>
</protein>
<evidence type="ECO:0000256" key="2">
    <source>
        <dbReference type="SAM" id="MobiDB-lite"/>
    </source>
</evidence>
<feature type="chain" id="PRO_5004161485" evidence="3">
    <location>
        <begin position="32"/>
        <end position="1661"/>
    </location>
</feature>
<reference evidence="4" key="3">
    <citation type="submission" date="2010-04" db="EMBL/GenBank/DDBJ databases">
        <authorList>
            <person name="Corstjens P.L."/>
        </authorList>
    </citation>
    <scope>NUCLEOTIDE SEQUENCE</scope>
    <source>
        <strain evidence="4">SS-1</strain>
    </source>
</reference>
<reference evidence="4" key="1">
    <citation type="thesis" date="1993" institute="Biochemistry" country="Leiden University">
        <authorList>
            <person name="Corstjens P.L."/>
        </authorList>
    </citation>
    <scope>NUCLEOTIDE SEQUENCE OF 1-1150</scope>
    <source>
        <strain evidence="4">SS-1</strain>
    </source>
</reference>
<feature type="region of interest" description="Disordered" evidence="2">
    <location>
        <begin position="717"/>
        <end position="736"/>
    </location>
</feature>
<gene>
    <name evidence="4" type="primary">mofA</name>
</gene>
<dbReference type="InterPro" id="IPR008972">
    <property type="entry name" value="Cupredoxin"/>
</dbReference>